<evidence type="ECO:0000313" key="4">
    <source>
        <dbReference type="EMBL" id="KAK1759982.1"/>
    </source>
</evidence>
<dbReference type="GO" id="GO:0046872">
    <property type="term" value="F:metal ion binding"/>
    <property type="evidence" value="ECO:0007669"/>
    <property type="project" value="UniProtKB-KW"/>
</dbReference>
<gene>
    <name evidence="4" type="ORF">QBC47DRAFT_316919</name>
</gene>
<dbReference type="SUPFAM" id="SSF51621">
    <property type="entry name" value="Phosphoenolpyruvate/pyruvate domain"/>
    <property type="match status" value="1"/>
</dbReference>
<dbReference type="EMBL" id="MU839828">
    <property type="protein sequence ID" value="KAK1759982.1"/>
    <property type="molecule type" value="Genomic_DNA"/>
</dbReference>
<dbReference type="Proteomes" id="UP001239445">
    <property type="component" value="Unassembled WGS sequence"/>
</dbReference>
<keyword evidence="1" id="KW-0479">Metal-binding</keyword>
<feature type="domain" description="HpcH/HpaI aldolase/citrate lyase" evidence="3">
    <location>
        <begin position="48"/>
        <end position="224"/>
    </location>
</feature>
<dbReference type="Pfam" id="PF03328">
    <property type="entry name" value="HpcH_HpaI"/>
    <property type="match status" value="1"/>
</dbReference>
<dbReference type="GO" id="GO:0005737">
    <property type="term" value="C:cytoplasm"/>
    <property type="evidence" value="ECO:0007669"/>
    <property type="project" value="TreeGrafter"/>
</dbReference>
<proteinExistence type="predicted"/>
<dbReference type="PANTHER" id="PTHR30502">
    <property type="entry name" value="2-KETO-3-DEOXY-L-RHAMNONATE ALDOLASE"/>
    <property type="match status" value="1"/>
</dbReference>
<reference evidence="4" key="1">
    <citation type="submission" date="2023-06" db="EMBL/GenBank/DDBJ databases">
        <title>Genome-scale phylogeny and comparative genomics of the fungal order Sordariales.</title>
        <authorList>
            <consortium name="Lawrence Berkeley National Laboratory"/>
            <person name="Hensen N."/>
            <person name="Bonometti L."/>
            <person name="Westerberg I."/>
            <person name="Brannstrom I.O."/>
            <person name="Guillou S."/>
            <person name="Cros-Aarteil S."/>
            <person name="Calhoun S."/>
            <person name="Haridas S."/>
            <person name="Kuo A."/>
            <person name="Mondo S."/>
            <person name="Pangilinan J."/>
            <person name="Riley R."/>
            <person name="Labutti K."/>
            <person name="Andreopoulos B."/>
            <person name="Lipzen A."/>
            <person name="Chen C."/>
            <person name="Yanf M."/>
            <person name="Daum C."/>
            <person name="Ng V."/>
            <person name="Clum A."/>
            <person name="Steindorff A."/>
            <person name="Ohm R."/>
            <person name="Martin F."/>
            <person name="Silar P."/>
            <person name="Natvig D."/>
            <person name="Lalanne C."/>
            <person name="Gautier V."/>
            <person name="Ament-Velasquez S.L."/>
            <person name="Kruys A."/>
            <person name="Hutchinson M.I."/>
            <person name="Powell A.J."/>
            <person name="Barry K."/>
            <person name="Miller A.N."/>
            <person name="Grigoriev I.V."/>
            <person name="Debuchy R."/>
            <person name="Gladieux P."/>
            <person name="Thoren M.H."/>
            <person name="Johannesson H."/>
        </authorList>
    </citation>
    <scope>NUCLEOTIDE SEQUENCE</scope>
    <source>
        <strain evidence="4">PSN4</strain>
    </source>
</reference>
<name>A0AAJ0BNB6_9PEZI</name>
<accession>A0AAJ0BNB6</accession>
<dbReference type="Gene3D" id="3.20.20.60">
    <property type="entry name" value="Phosphoenolpyruvate-binding domains"/>
    <property type="match status" value="1"/>
</dbReference>
<keyword evidence="2 4" id="KW-0456">Lyase</keyword>
<dbReference type="InterPro" id="IPR050251">
    <property type="entry name" value="HpcH-HpaI_aldolase"/>
</dbReference>
<dbReference type="InterPro" id="IPR015813">
    <property type="entry name" value="Pyrv/PenolPyrv_kinase-like_dom"/>
</dbReference>
<sequence>MGKPQFEQSIFKNPTGMQKYVSTSLQQPHRARQALRDAHEKRIPPLLGCYLGLSSIPTMRYIAPMGFDMVWIDWEHTACDVETMTSMVHDTMFMSYGKTIPFVRVPGHDHAIIGYALDAGASIVVPQVDTVEQAKHIIEAAKFGTTPTRRGTRSVPPFRLTMGYGDVPIDSSVDIWHNWNDQAAVIIQIESLEGIHNLDAILTEVPEIDAVWLGSIDARVSMNLRAGLGLPTDEPEWLAAYDVFMKTMKKHDKPLAGWSLGTPEQALVDGDDKCFMIMWGDVVEYAKMGAGLAHMKGLFTESRKAQGLPVEGEPATNGSS</sequence>
<evidence type="ECO:0000256" key="1">
    <source>
        <dbReference type="ARBA" id="ARBA00022723"/>
    </source>
</evidence>
<organism evidence="4 5">
    <name type="scientific">Echria macrotheca</name>
    <dbReference type="NCBI Taxonomy" id="438768"/>
    <lineage>
        <taxon>Eukaryota</taxon>
        <taxon>Fungi</taxon>
        <taxon>Dikarya</taxon>
        <taxon>Ascomycota</taxon>
        <taxon>Pezizomycotina</taxon>
        <taxon>Sordariomycetes</taxon>
        <taxon>Sordariomycetidae</taxon>
        <taxon>Sordariales</taxon>
        <taxon>Schizotheciaceae</taxon>
        <taxon>Echria</taxon>
    </lineage>
</organism>
<dbReference type="PANTHER" id="PTHR30502:SF8">
    <property type="entry name" value="SYNTHASE, PUTATIVE-RELATED"/>
    <property type="match status" value="1"/>
</dbReference>
<dbReference type="GO" id="GO:0016832">
    <property type="term" value="F:aldehyde-lyase activity"/>
    <property type="evidence" value="ECO:0007669"/>
    <property type="project" value="TreeGrafter"/>
</dbReference>
<evidence type="ECO:0000259" key="3">
    <source>
        <dbReference type="Pfam" id="PF03328"/>
    </source>
</evidence>
<dbReference type="AlphaFoldDB" id="A0AAJ0BNB6"/>
<evidence type="ECO:0000256" key="2">
    <source>
        <dbReference type="ARBA" id="ARBA00023239"/>
    </source>
</evidence>
<protein>
    <submittedName>
        <fullName evidence="4">Aldolase citrate lyase family</fullName>
    </submittedName>
</protein>
<comment type="caution">
    <text evidence="4">The sequence shown here is derived from an EMBL/GenBank/DDBJ whole genome shotgun (WGS) entry which is preliminary data.</text>
</comment>
<dbReference type="InterPro" id="IPR040442">
    <property type="entry name" value="Pyrv_kinase-like_dom_sf"/>
</dbReference>
<evidence type="ECO:0000313" key="5">
    <source>
        <dbReference type="Proteomes" id="UP001239445"/>
    </source>
</evidence>
<dbReference type="InterPro" id="IPR005000">
    <property type="entry name" value="Aldolase/citrate-lyase_domain"/>
</dbReference>
<keyword evidence="5" id="KW-1185">Reference proteome</keyword>